<reference evidence="4" key="2">
    <citation type="submission" date="2012-11" db="EMBL/GenBank/DDBJ databases">
        <authorList>
            <person name="Kuo A."/>
            <person name="Curtis B.A."/>
            <person name="Tanifuji G."/>
            <person name="Burki F."/>
            <person name="Gruber A."/>
            <person name="Irimia M."/>
            <person name="Maruyama S."/>
            <person name="Arias M.C."/>
            <person name="Ball S.G."/>
            <person name="Gile G.H."/>
            <person name="Hirakawa Y."/>
            <person name="Hopkins J.F."/>
            <person name="Rensing S.A."/>
            <person name="Schmutz J."/>
            <person name="Symeonidi A."/>
            <person name="Elias M."/>
            <person name="Eveleigh R.J."/>
            <person name="Herman E.K."/>
            <person name="Klute M.J."/>
            <person name="Nakayama T."/>
            <person name="Obornik M."/>
            <person name="Reyes-Prieto A."/>
            <person name="Armbrust E.V."/>
            <person name="Aves S.J."/>
            <person name="Beiko R.G."/>
            <person name="Coutinho P."/>
            <person name="Dacks J.B."/>
            <person name="Durnford D.G."/>
            <person name="Fast N.M."/>
            <person name="Green B.R."/>
            <person name="Grisdale C."/>
            <person name="Hempe F."/>
            <person name="Henrissat B."/>
            <person name="Hoppner M.P."/>
            <person name="Ishida K.-I."/>
            <person name="Kim E."/>
            <person name="Koreny L."/>
            <person name="Kroth P.G."/>
            <person name="Liu Y."/>
            <person name="Malik S.-B."/>
            <person name="Maier U.G."/>
            <person name="McRose D."/>
            <person name="Mock T."/>
            <person name="Neilson J.A."/>
            <person name="Onodera N.T."/>
            <person name="Poole A.M."/>
            <person name="Pritham E.J."/>
            <person name="Richards T.A."/>
            <person name="Rocap G."/>
            <person name="Roy S.W."/>
            <person name="Sarai C."/>
            <person name="Schaack S."/>
            <person name="Shirato S."/>
            <person name="Slamovits C.H."/>
            <person name="Spencer D.F."/>
            <person name="Suzuki S."/>
            <person name="Worden A.Z."/>
            <person name="Zauner S."/>
            <person name="Barry K."/>
            <person name="Bell C."/>
            <person name="Bharti A.K."/>
            <person name="Crow J.A."/>
            <person name="Grimwood J."/>
            <person name="Kramer R."/>
            <person name="Lindquist E."/>
            <person name="Lucas S."/>
            <person name="Salamov A."/>
            <person name="McFadden G.I."/>
            <person name="Lane C.E."/>
            <person name="Keeling P.J."/>
            <person name="Gray M.W."/>
            <person name="Grigoriev I.V."/>
            <person name="Archibald J.M."/>
        </authorList>
    </citation>
    <scope>NUCLEOTIDE SEQUENCE</scope>
    <source>
        <strain evidence="4">CCMP2712</strain>
    </source>
</reference>
<dbReference type="EMBL" id="JH993034">
    <property type="protein sequence ID" value="EKX40081.1"/>
    <property type="molecule type" value="Genomic_DNA"/>
</dbReference>
<organism evidence="2">
    <name type="scientific">Guillardia theta (strain CCMP2712)</name>
    <name type="common">Cryptophyte</name>
    <dbReference type="NCBI Taxonomy" id="905079"/>
    <lineage>
        <taxon>Eukaryota</taxon>
        <taxon>Cryptophyceae</taxon>
        <taxon>Pyrenomonadales</taxon>
        <taxon>Geminigeraceae</taxon>
        <taxon>Guillardia</taxon>
    </lineage>
</organism>
<evidence type="ECO:0000313" key="4">
    <source>
        <dbReference type="Proteomes" id="UP000011087"/>
    </source>
</evidence>
<reference evidence="3" key="3">
    <citation type="submission" date="2016-03" db="UniProtKB">
        <authorList>
            <consortium name="EnsemblProtists"/>
        </authorList>
    </citation>
    <scope>IDENTIFICATION</scope>
</reference>
<dbReference type="InterPro" id="IPR029063">
    <property type="entry name" value="SAM-dependent_MTases_sf"/>
</dbReference>
<dbReference type="Pfam" id="PF08241">
    <property type="entry name" value="Methyltransf_11"/>
    <property type="match status" value="1"/>
</dbReference>
<gene>
    <name evidence="2" type="ORF">GUITHDRAFT_158353</name>
</gene>
<reference evidence="2 4" key="1">
    <citation type="journal article" date="2012" name="Nature">
        <title>Algal genomes reveal evolutionary mosaicism and the fate of nucleomorphs.</title>
        <authorList>
            <consortium name="DOE Joint Genome Institute"/>
            <person name="Curtis B.A."/>
            <person name="Tanifuji G."/>
            <person name="Burki F."/>
            <person name="Gruber A."/>
            <person name="Irimia M."/>
            <person name="Maruyama S."/>
            <person name="Arias M.C."/>
            <person name="Ball S.G."/>
            <person name="Gile G.H."/>
            <person name="Hirakawa Y."/>
            <person name="Hopkins J.F."/>
            <person name="Kuo A."/>
            <person name="Rensing S.A."/>
            <person name="Schmutz J."/>
            <person name="Symeonidi A."/>
            <person name="Elias M."/>
            <person name="Eveleigh R.J."/>
            <person name="Herman E.K."/>
            <person name="Klute M.J."/>
            <person name="Nakayama T."/>
            <person name="Obornik M."/>
            <person name="Reyes-Prieto A."/>
            <person name="Armbrust E.V."/>
            <person name="Aves S.J."/>
            <person name="Beiko R.G."/>
            <person name="Coutinho P."/>
            <person name="Dacks J.B."/>
            <person name="Durnford D.G."/>
            <person name="Fast N.M."/>
            <person name="Green B.R."/>
            <person name="Grisdale C.J."/>
            <person name="Hempel F."/>
            <person name="Henrissat B."/>
            <person name="Hoppner M.P."/>
            <person name="Ishida K."/>
            <person name="Kim E."/>
            <person name="Koreny L."/>
            <person name="Kroth P.G."/>
            <person name="Liu Y."/>
            <person name="Malik S.B."/>
            <person name="Maier U.G."/>
            <person name="McRose D."/>
            <person name="Mock T."/>
            <person name="Neilson J.A."/>
            <person name="Onodera N.T."/>
            <person name="Poole A.M."/>
            <person name="Pritham E.J."/>
            <person name="Richards T.A."/>
            <person name="Rocap G."/>
            <person name="Roy S.W."/>
            <person name="Sarai C."/>
            <person name="Schaack S."/>
            <person name="Shirato S."/>
            <person name="Slamovits C.H."/>
            <person name="Spencer D.F."/>
            <person name="Suzuki S."/>
            <person name="Worden A.Z."/>
            <person name="Zauner S."/>
            <person name="Barry K."/>
            <person name="Bell C."/>
            <person name="Bharti A.K."/>
            <person name="Crow J.A."/>
            <person name="Grimwood J."/>
            <person name="Kramer R."/>
            <person name="Lindquist E."/>
            <person name="Lucas S."/>
            <person name="Salamov A."/>
            <person name="McFadden G.I."/>
            <person name="Lane C.E."/>
            <person name="Keeling P.J."/>
            <person name="Gray M.W."/>
            <person name="Grigoriev I.V."/>
            <person name="Archibald J.M."/>
        </authorList>
    </citation>
    <scope>NUCLEOTIDE SEQUENCE</scope>
    <source>
        <strain evidence="2 4">CCMP2712</strain>
    </source>
</reference>
<dbReference type="HOGENOM" id="CLU_072455_1_1_1"/>
<dbReference type="AlphaFoldDB" id="L1IUZ2"/>
<evidence type="ECO:0000313" key="2">
    <source>
        <dbReference type="EMBL" id="EKX40081.1"/>
    </source>
</evidence>
<dbReference type="RefSeq" id="XP_005827061.1">
    <property type="nucleotide sequence ID" value="XM_005827004.1"/>
</dbReference>
<protein>
    <recommendedName>
        <fullName evidence="1">Methyltransferase type 11 domain-containing protein</fullName>
    </recommendedName>
</protein>
<name>L1IUZ2_GUITC</name>
<dbReference type="OMA" id="CTAFDSH"/>
<keyword evidence="4" id="KW-1185">Reference proteome</keyword>
<dbReference type="EnsemblProtists" id="EKX40081">
    <property type="protein sequence ID" value="EKX40081"/>
    <property type="gene ID" value="GUITHDRAFT_158353"/>
</dbReference>
<dbReference type="KEGG" id="gtt:GUITHDRAFT_158353"/>
<dbReference type="OrthoDB" id="2013972at2759"/>
<dbReference type="GO" id="GO:0008757">
    <property type="term" value="F:S-adenosylmethionine-dependent methyltransferase activity"/>
    <property type="evidence" value="ECO:0007669"/>
    <property type="project" value="InterPro"/>
</dbReference>
<dbReference type="eggNOG" id="KOG1269">
    <property type="taxonomic scope" value="Eukaryota"/>
</dbReference>
<dbReference type="SUPFAM" id="SSF53335">
    <property type="entry name" value="S-adenosyl-L-methionine-dependent methyltransferases"/>
    <property type="match status" value="1"/>
</dbReference>
<feature type="domain" description="Methyltransferase type 11" evidence="1">
    <location>
        <begin position="60"/>
        <end position="140"/>
    </location>
</feature>
<accession>L1IUZ2</accession>
<dbReference type="GeneID" id="17296893"/>
<evidence type="ECO:0000259" key="1">
    <source>
        <dbReference type="Pfam" id="PF08241"/>
    </source>
</evidence>
<dbReference type="CDD" id="cd02440">
    <property type="entry name" value="AdoMet_MTases"/>
    <property type="match status" value="1"/>
</dbReference>
<dbReference type="Gene3D" id="3.40.50.150">
    <property type="entry name" value="Vaccinia Virus protein VP39"/>
    <property type="match status" value="1"/>
</dbReference>
<evidence type="ECO:0000313" key="3">
    <source>
        <dbReference type="EnsemblProtists" id="EKX40081"/>
    </source>
</evidence>
<proteinExistence type="predicted"/>
<dbReference type="InterPro" id="IPR013216">
    <property type="entry name" value="Methyltransf_11"/>
</dbReference>
<dbReference type="PANTHER" id="PTHR43036">
    <property type="entry name" value="OSJNBB0011N17.9 PROTEIN"/>
    <property type="match status" value="1"/>
</dbReference>
<dbReference type="PaxDb" id="55529-EKX40081"/>
<sequence>MPPSERRRADESDDSIFYQSPRLVYHADHDCLQRLTDIYKSLIPADRRVLDLGSSWVSHLPDDVEYAQVVGVGLNEVELRSNHRLDEYLVLDLNSKQHLPFEAESFDAVLLAFTIQYLTHPEKLLADIRRVLKDDGVVIVSWTRHCFPTKAITAFLDRDEEGRLELVQNLLVHAGYDVEVHRRAILNRDFKGSDPLYALSARKNALGGSIYI</sequence>
<dbReference type="Proteomes" id="UP000011087">
    <property type="component" value="Unassembled WGS sequence"/>
</dbReference>
<dbReference type="STRING" id="905079.L1IUZ2"/>
<dbReference type="PANTHER" id="PTHR43036:SF2">
    <property type="entry name" value="OS04G0481300 PROTEIN"/>
    <property type="match status" value="1"/>
</dbReference>